<evidence type="ECO:0000256" key="1">
    <source>
        <dbReference type="SAM" id="MobiDB-lite"/>
    </source>
</evidence>
<feature type="region of interest" description="Disordered" evidence="1">
    <location>
        <begin position="1"/>
        <end position="21"/>
    </location>
</feature>
<name>A0A839ISY7_9GAMM</name>
<dbReference type="EMBL" id="JACJFM010000016">
    <property type="protein sequence ID" value="MBB1487589.1"/>
    <property type="molecule type" value="Genomic_DNA"/>
</dbReference>
<evidence type="ECO:0000313" key="3">
    <source>
        <dbReference type="EMBL" id="MBB1487589.1"/>
    </source>
</evidence>
<accession>A0A839ISY7</accession>
<sequence>MGFSLNSAHGAQPQDHHKIAGPDECAECHKATNKIWQGTHHFSTFSAMPRSKEARDIAKKMGIKRIKSESVCLDCHFTTQEKEAGFKQVIAGISCESCHAPAADWLERHSEFSGKKKEQETEQEAVLRWKDSEAAGMIRPHMLYKLAKNCYSCHITPNEKLVNQGGHSAGSPFELVSWSQGEVRHNVWHSDGKENQMASPERKRMMFIVGAMVELEESLLAVAEATQKAEYAITMAKRAKIAAKRMAKISESVQTPETQNIMVVLKTVKLKLNNTEQLKGAAAKVASAAQSFASSHDGSAFAAIDAMIPGIDKYKGEPEPVQK</sequence>
<reference evidence="3 4" key="1">
    <citation type="submission" date="2020-08" db="EMBL/GenBank/DDBJ databases">
        <title>Oceanospirillum sp. nov. isolated from marine sediment.</title>
        <authorList>
            <person name="Ji X."/>
        </authorList>
    </citation>
    <scope>NUCLEOTIDE SEQUENCE [LARGE SCALE GENOMIC DNA]</scope>
    <source>
        <strain evidence="3 4">D5</strain>
    </source>
</reference>
<organism evidence="3 4">
    <name type="scientific">Oceanospirillum sediminis</name>
    <dbReference type="NCBI Taxonomy" id="2760088"/>
    <lineage>
        <taxon>Bacteria</taxon>
        <taxon>Pseudomonadati</taxon>
        <taxon>Pseudomonadota</taxon>
        <taxon>Gammaproteobacteria</taxon>
        <taxon>Oceanospirillales</taxon>
        <taxon>Oceanospirillaceae</taxon>
        <taxon>Oceanospirillum</taxon>
    </lineage>
</organism>
<dbReference type="Pfam" id="PF13435">
    <property type="entry name" value="Cytochrome_C554"/>
    <property type="match status" value="1"/>
</dbReference>
<dbReference type="AlphaFoldDB" id="A0A839ISY7"/>
<evidence type="ECO:0000313" key="4">
    <source>
        <dbReference type="Proteomes" id="UP000565262"/>
    </source>
</evidence>
<gene>
    <name evidence="3" type="ORF">H4O21_13310</name>
</gene>
<comment type="caution">
    <text evidence="3">The sequence shown here is derived from an EMBL/GenBank/DDBJ whole genome shotgun (WGS) entry which is preliminary data.</text>
</comment>
<proteinExistence type="predicted"/>
<dbReference type="Gene3D" id="1.10.1130.10">
    <property type="entry name" value="Flavocytochrome C3, Chain A"/>
    <property type="match status" value="1"/>
</dbReference>
<dbReference type="SUPFAM" id="SSF48695">
    <property type="entry name" value="Multiheme cytochromes"/>
    <property type="match status" value="1"/>
</dbReference>
<evidence type="ECO:0000259" key="2">
    <source>
        <dbReference type="Pfam" id="PF13435"/>
    </source>
</evidence>
<feature type="domain" description="Cytochrome c-552/4" evidence="2">
    <location>
        <begin position="24"/>
        <end position="99"/>
    </location>
</feature>
<dbReference type="InterPro" id="IPR036280">
    <property type="entry name" value="Multihaem_cyt_sf"/>
</dbReference>
<dbReference type="Proteomes" id="UP000565262">
    <property type="component" value="Unassembled WGS sequence"/>
</dbReference>
<protein>
    <submittedName>
        <fullName evidence="3">Cytochrome c family protein</fullName>
    </submittedName>
</protein>
<keyword evidence="4" id="KW-1185">Reference proteome</keyword>
<dbReference type="InterPro" id="IPR023155">
    <property type="entry name" value="Cyt_c-552/4"/>
</dbReference>